<name>A0A942UUW4_9BACI</name>
<protein>
    <submittedName>
        <fullName evidence="1">Uncharacterized protein</fullName>
    </submittedName>
</protein>
<evidence type="ECO:0000313" key="1">
    <source>
        <dbReference type="EMBL" id="MBS4223329.1"/>
    </source>
</evidence>
<dbReference type="Proteomes" id="UP000676456">
    <property type="component" value="Unassembled WGS sequence"/>
</dbReference>
<evidence type="ECO:0000313" key="2">
    <source>
        <dbReference type="Proteomes" id="UP000676456"/>
    </source>
</evidence>
<keyword evidence="2" id="KW-1185">Reference proteome</keyword>
<sequence>MPPKNQQRKNVERKITVSTLLMGLKKWLAFEMISWSNIILTKTSVYTHTTWSII</sequence>
<dbReference type="AlphaFoldDB" id="A0A942UUW4"/>
<gene>
    <name evidence="1" type="ORF">KHA91_11300</name>
</gene>
<dbReference type="EMBL" id="JAGYPN010000002">
    <property type="protein sequence ID" value="MBS4223329.1"/>
    <property type="molecule type" value="Genomic_DNA"/>
</dbReference>
<organism evidence="1 2">
    <name type="scientific">Lederbergia citrea</name>
    <dbReference type="NCBI Taxonomy" id="2833581"/>
    <lineage>
        <taxon>Bacteria</taxon>
        <taxon>Bacillati</taxon>
        <taxon>Bacillota</taxon>
        <taxon>Bacilli</taxon>
        <taxon>Bacillales</taxon>
        <taxon>Bacillaceae</taxon>
        <taxon>Lederbergia</taxon>
    </lineage>
</organism>
<accession>A0A942UUW4</accession>
<comment type="caution">
    <text evidence="1">The sequence shown here is derived from an EMBL/GenBank/DDBJ whole genome shotgun (WGS) entry which is preliminary data.</text>
</comment>
<proteinExistence type="predicted"/>
<dbReference type="RefSeq" id="WP_213098348.1">
    <property type="nucleotide sequence ID" value="NZ_JAGYPN010000002.1"/>
</dbReference>
<reference evidence="1 2" key="1">
    <citation type="submission" date="2021-05" db="EMBL/GenBank/DDBJ databases">
        <title>Novel Bacillus species.</title>
        <authorList>
            <person name="Liu G."/>
        </authorList>
    </citation>
    <scope>NUCLEOTIDE SEQUENCE [LARGE SCALE GENOMIC DNA]</scope>
    <source>
        <strain evidence="1 2">FJAT-49682</strain>
    </source>
</reference>